<feature type="non-terminal residue" evidence="8">
    <location>
        <position position="1"/>
    </location>
</feature>
<dbReference type="Pfam" id="PF00335">
    <property type="entry name" value="Tetraspanin"/>
    <property type="match status" value="1"/>
</dbReference>
<feature type="transmembrane region" description="Helical" evidence="7">
    <location>
        <begin position="233"/>
        <end position="256"/>
    </location>
</feature>
<keyword evidence="9" id="KW-1185">Reference proteome</keyword>
<dbReference type="PANTHER" id="PTHR19282:SF544">
    <property type="entry name" value="TETRASPANIN"/>
    <property type="match status" value="1"/>
</dbReference>
<dbReference type="InterPro" id="IPR018499">
    <property type="entry name" value="Tetraspanin/Peripherin"/>
</dbReference>
<evidence type="ECO:0000256" key="6">
    <source>
        <dbReference type="PIRSR" id="PIRSR002419-1"/>
    </source>
</evidence>
<keyword evidence="3 7" id="KW-0812">Transmembrane</keyword>
<feature type="disulfide bond" evidence="6">
    <location>
        <begin position="172"/>
        <end position="188"/>
    </location>
</feature>
<evidence type="ECO:0000256" key="2">
    <source>
        <dbReference type="ARBA" id="ARBA00006840"/>
    </source>
</evidence>
<protein>
    <recommendedName>
        <fullName evidence="7">Tetraspanin</fullName>
    </recommendedName>
</protein>
<evidence type="ECO:0000256" key="7">
    <source>
        <dbReference type="RuleBase" id="RU361218"/>
    </source>
</evidence>
<dbReference type="InterPro" id="IPR008952">
    <property type="entry name" value="Tetraspanin_EC2_sf"/>
</dbReference>
<dbReference type="Proteomes" id="UP001046870">
    <property type="component" value="Chromosome 23"/>
</dbReference>
<dbReference type="Gene3D" id="1.10.1450.10">
    <property type="entry name" value="Tetraspanin"/>
    <property type="match status" value="1"/>
</dbReference>
<accession>A0A9D3PCK2</accession>
<keyword evidence="5 7" id="KW-0472">Membrane</keyword>
<dbReference type="PIRSF" id="PIRSF002419">
    <property type="entry name" value="Tetraspanin"/>
    <property type="match status" value="1"/>
</dbReference>
<dbReference type="SUPFAM" id="SSF48652">
    <property type="entry name" value="Tetraspanin"/>
    <property type="match status" value="1"/>
</dbReference>
<evidence type="ECO:0000256" key="5">
    <source>
        <dbReference type="ARBA" id="ARBA00023136"/>
    </source>
</evidence>
<dbReference type="OrthoDB" id="5982705at2759"/>
<feature type="transmembrane region" description="Helical" evidence="7">
    <location>
        <begin position="44"/>
        <end position="69"/>
    </location>
</feature>
<organism evidence="8 9">
    <name type="scientific">Megalops atlanticus</name>
    <name type="common">Tarpon</name>
    <name type="synonym">Clupea gigantea</name>
    <dbReference type="NCBI Taxonomy" id="7932"/>
    <lineage>
        <taxon>Eukaryota</taxon>
        <taxon>Metazoa</taxon>
        <taxon>Chordata</taxon>
        <taxon>Craniata</taxon>
        <taxon>Vertebrata</taxon>
        <taxon>Euteleostomi</taxon>
        <taxon>Actinopterygii</taxon>
        <taxon>Neopterygii</taxon>
        <taxon>Teleostei</taxon>
        <taxon>Elopiformes</taxon>
        <taxon>Megalopidae</taxon>
        <taxon>Megalops</taxon>
    </lineage>
</organism>
<sequence length="288" mass="31691">IKGIAHQFLSLKETANTVAYIATHSLQDWISCTMAKANTCLKRLCIAFNVIFGVLGSITLAIGIIGASFNDAVEFDQEVHSSSIICCGFGSCVILFALLGFFGAYKEKQWALRVYVGLLVLEFIGFVRGAISLTAFNIEMVENQFKQITPLDRASSETQRSMNKLQTVSECCGLFSYRDWSDSIPQSCHCPPDYDDRASKCELVKGNWVSEVEVYNTPCGPMLLRYLKMGHNFVSGLIITFIIVVVISVILSLALCSNIKEQTNPIPVTSYEDPKPPAYSALYKGGAC</sequence>
<keyword evidence="4 7" id="KW-1133">Transmembrane helix</keyword>
<dbReference type="GO" id="GO:0005886">
    <property type="term" value="C:plasma membrane"/>
    <property type="evidence" value="ECO:0007669"/>
    <property type="project" value="TreeGrafter"/>
</dbReference>
<evidence type="ECO:0000256" key="3">
    <source>
        <dbReference type="ARBA" id="ARBA00022692"/>
    </source>
</evidence>
<keyword evidence="6" id="KW-1015">Disulfide bond</keyword>
<evidence type="ECO:0000313" key="9">
    <source>
        <dbReference type="Proteomes" id="UP001046870"/>
    </source>
</evidence>
<comment type="caution">
    <text evidence="8">The sequence shown here is derived from an EMBL/GenBank/DDBJ whole genome shotgun (WGS) entry which is preliminary data.</text>
</comment>
<dbReference type="EMBL" id="JAFDVH010000023">
    <property type="protein sequence ID" value="KAG7456120.1"/>
    <property type="molecule type" value="Genomic_DNA"/>
</dbReference>
<name>A0A9D3PCK2_MEGAT</name>
<dbReference type="AlphaFoldDB" id="A0A9D3PCK2"/>
<reference evidence="8" key="1">
    <citation type="submission" date="2021-01" db="EMBL/GenBank/DDBJ databases">
        <authorList>
            <person name="Zahm M."/>
            <person name="Roques C."/>
            <person name="Cabau C."/>
            <person name="Klopp C."/>
            <person name="Donnadieu C."/>
            <person name="Jouanno E."/>
            <person name="Lampietro C."/>
            <person name="Louis A."/>
            <person name="Herpin A."/>
            <person name="Echchiki A."/>
            <person name="Berthelot C."/>
            <person name="Parey E."/>
            <person name="Roest-Crollius H."/>
            <person name="Braasch I."/>
            <person name="Postlethwait J."/>
            <person name="Bobe J."/>
            <person name="Montfort J."/>
            <person name="Bouchez O."/>
            <person name="Begum T."/>
            <person name="Mejri S."/>
            <person name="Adams A."/>
            <person name="Chen W.-J."/>
            <person name="Guiguen Y."/>
        </authorList>
    </citation>
    <scope>NUCLEOTIDE SEQUENCE</scope>
    <source>
        <strain evidence="8">YG-15Mar2019-1</strain>
        <tissue evidence="8">Brain</tissue>
    </source>
</reference>
<dbReference type="PANTHER" id="PTHR19282">
    <property type="entry name" value="TETRASPANIN"/>
    <property type="match status" value="1"/>
</dbReference>
<dbReference type="PRINTS" id="PR00259">
    <property type="entry name" value="TMFOUR"/>
</dbReference>
<gene>
    <name evidence="8" type="ORF">MATL_G00248440</name>
</gene>
<evidence type="ECO:0000313" key="8">
    <source>
        <dbReference type="EMBL" id="KAG7456120.1"/>
    </source>
</evidence>
<feature type="transmembrane region" description="Helical" evidence="7">
    <location>
        <begin position="81"/>
        <end position="102"/>
    </location>
</feature>
<evidence type="ECO:0000256" key="4">
    <source>
        <dbReference type="ARBA" id="ARBA00022989"/>
    </source>
</evidence>
<comment type="similarity">
    <text evidence="2 7">Belongs to the tetraspanin (TM4SF) family.</text>
</comment>
<proteinExistence type="inferred from homology"/>
<dbReference type="InterPro" id="IPR000301">
    <property type="entry name" value="Tetraspanin_animals"/>
</dbReference>
<comment type="subcellular location">
    <subcellularLocation>
        <location evidence="1 7">Membrane</location>
        <topology evidence="1 7">Multi-pass membrane protein</topology>
    </subcellularLocation>
</comment>
<evidence type="ECO:0000256" key="1">
    <source>
        <dbReference type="ARBA" id="ARBA00004141"/>
    </source>
</evidence>
<feature type="transmembrane region" description="Helical" evidence="7">
    <location>
        <begin position="114"/>
        <end position="136"/>
    </location>
</feature>